<dbReference type="Proteomes" id="UP000005561">
    <property type="component" value="Unassembled WGS sequence"/>
</dbReference>
<sequence>MYATRIPYGIRTQALHGYHILIMAVILSGYTFRDKITASSFFHSYIFL</sequence>
<keyword evidence="1" id="KW-0472">Membrane</keyword>
<dbReference type="EMBL" id="ACCL02000010">
    <property type="protein sequence ID" value="EET60525.1"/>
    <property type="molecule type" value="Genomic_DNA"/>
</dbReference>
<keyword evidence="1" id="KW-1133">Transmembrane helix</keyword>
<gene>
    <name evidence="2" type="ORF">BRYFOR_07342</name>
</gene>
<evidence type="ECO:0000256" key="1">
    <source>
        <dbReference type="SAM" id="Phobius"/>
    </source>
</evidence>
<accession>C6LFE0</accession>
<dbReference type="AlphaFoldDB" id="C6LFE0"/>
<comment type="caution">
    <text evidence="2">The sequence shown here is derived from an EMBL/GenBank/DDBJ whole genome shotgun (WGS) entry which is preliminary data.</text>
</comment>
<feature type="transmembrane region" description="Helical" evidence="1">
    <location>
        <begin position="15"/>
        <end position="32"/>
    </location>
</feature>
<keyword evidence="3" id="KW-1185">Reference proteome</keyword>
<organism evidence="2 3">
    <name type="scientific">Marvinbryantia formatexigens DSM 14469</name>
    <dbReference type="NCBI Taxonomy" id="478749"/>
    <lineage>
        <taxon>Bacteria</taxon>
        <taxon>Bacillati</taxon>
        <taxon>Bacillota</taxon>
        <taxon>Clostridia</taxon>
        <taxon>Lachnospirales</taxon>
        <taxon>Lachnospiraceae</taxon>
        <taxon>Marvinbryantia</taxon>
    </lineage>
</organism>
<protein>
    <submittedName>
        <fullName evidence="2">Uncharacterized protein</fullName>
    </submittedName>
</protein>
<reference evidence="2" key="1">
    <citation type="submission" date="2009-07" db="EMBL/GenBank/DDBJ databases">
        <authorList>
            <person name="Weinstock G."/>
            <person name="Sodergren E."/>
            <person name="Clifton S."/>
            <person name="Fulton L."/>
            <person name="Fulton B."/>
            <person name="Courtney L."/>
            <person name="Fronick C."/>
            <person name="Harrison M."/>
            <person name="Strong C."/>
            <person name="Farmer C."/>
            <person name="Delahaunty K."/>
            <person name="Markovic C."/>
            <person name="Hall O."/>
            <person name="Minx P."/>
            <person name="Tomlinson C."/>
            <person name="Mitreva M."/>
            <person name="Nelson J."/>
            <person name="Hou S."/>
            <person name="Wollam A."/>
            <person name="Pepin K.H."/>
            <person name="Johnson M."/>
            <person name="Bhonagiri V."/>
            <person name="Nash W.E."/>
            <person name="Warren W."/>
            <person name="Chinwalla A."/>
            <person name="Mardis E.R."/>
            <person name="Wilson R.K."/>
        </authorList>
    </citation>
    <scope>NUCLEOTIDE SEQUENCE [LARGE SCALE GENOMIC DNA]</scope>
    <source>
        <strain evidence="2">DSM 14469</strain>
    </source>
</reference>
<name>C6LFE0_9FIRM</name>
<proteinExistence type="predicted"/>
<evidence type="ECO:0000313" key="3">
    <source>
        <dbReference type="Proteomes" id="UP000005561"/>
    </source>
</evidence>
<keyword evidence="1" id="KW-0812">Transmembrane</keyword>
<evidence type="ECO:0000313" key="2">
    <source>
        <dbReference type="EMBL" id="EET60525.1"/>
    </source>
</evidence>